<dbReference type="AlphaFoldDB" id="T1CND4"/>
<organism evidence="2">
    <name type="scientific">mine drainage metagenome</name>
    <dbReference type="NCBI Taxonomy" id="410659"/>
    <lineage>
        <taxon>unclassified sequences</taxon>
        <taxon>metagenomes</taxon>
        <taxon>ecological metagenomes</taxon>
    </lineage>
</organism>
<dbReference type="Gene3D" id="3.50.50.60">
    <property type="entry name" value="FAD/NAD(P)-binding domain"/>
    <property type="match status" value="1"/>
</dbReference>
<comment type="caution">
    <text evidence="2">The sequence shown here is derived from an EMBL/GenBank/DDBJ whole genome shotgun (WGS) entry which is preliminary data.</text>
</comment>
<proteinExistence type="predicted"/>
<dbReference type="SUPFAM" id="SSF46977">
    <property type="entry name" value="Succinate dehydrogenase/fumarate reductase flavoprotein C-terminal domain"/>
    <property type="match status" value="1"/>
</dbReference>
<dbReference type="SUPFAM" id="SSF51905">
    <property type="entry name" value="FAD/NAD(P)-binding domain"/>
    <property type="match status" value="1"/>
</dbReference>
<gene>
    <name evidence="2" type="ORF">B1B_05226</name>
</gene>
<dbReference type="InterPro" id="IPR027477">
    <property type="entry name" value="Succ_DH/fumarate_Rdtase_cat_sf"/>
</dbReference>
<dbReference type="InterPro" id="IPR030664">
    <property type="entry name" value="SdhA/FrdA/AprA"/>
</dbReference>
<dbReference type="EMBL" id="AUZY01003302">
    <property type="protein sequence ID" value="EQD69999.1"/>
    <property type="molecule type" value="Genomic_DNA"/>
</dbReference>
<dbReference type="GO" id="GO:0000104">
    <property type="term" value="F:succinate dehydrogenase activity"/>
    <property type="evidence" value="ECO:0007669"/>
    <property type="project" value="TreeGrafter"/>
</dbReference>
<name>T1CND4_9ZZZZ</name>
<protein>
    <submittedName>
        <fullName evidence="2">Adenylylsulfate reductase alpha subunit</fullName>
    </submittedName>
</protein>
<reference evidence="2" key="2">
    <citation type="journal article" date="2014" name="ISME J.">
        <title>Microbial stratification in low pH oxic and suboxic macroscopic growths along an acid mine drainage.</title>
        <authorList>
            <person name="Mendez-Garcia C."/>
            <person name="Mesa V."/>
            <person name="Sprenger R.R."/>
            <person name="Richter M."/>
            <person name="Diez M.S."/>
            <person name="Solano J."/>
            <person name="Bargiela R."/>
            <person name="Golyshina O.V."/>
            <person name="Manteca A."/>
            <person name="Ramos J.L."/>
            <person name="Gallego J.R."/>
            <person name="Llorente I."/>
            <person name="Martins Dos Santos V.A."/>
            <person name="Jensen O.N."/>
            <person name="Pelaez A.I."/>
            <person name="Sanchez J."/>
            <person name="Ferrer M."/>
        </authorList>
    </citation>
    <scope>NUCLEOTIDE SEQUENCE</scope>
</reference>
<accession>T1CND4</accession>
<evidence type="ECO:0000259" key="1">
    <source>
        <dbReference type="Pfam" id="PF02910"/>
    </source>
</evidence>
<dbReference type="GO" id="GO:0009061">
    <property type="term" value="P:anaerobic respiration"/>
    <property type="evidence" value="ECO:0007669"/>
    <property type="project" value="TreeGrafter"/>
</dbReference>
<dbReference type="InterPro" id="IPR037099">
    <property type="entry name" value="Fum_R/Succ_DH_flav-like_C_sf"/>
</dbReference>
<dbReference type="PANTHER" id="PTHR11632">
    <property type="entry name" value="SUCCINATE DEHYDROGENASE 2 FLAVOPROTEIN SUBUNIT"/>
    <property type="match status" value="1"/>
</dbReference>
<feature type="non-terminal residue" evidence="2">
    <location>
        <position position="1"/>
    </location>
</feature>
<sequence>LQEILEGKGPILLHTERVLDTPEKEAIGWEDFLNMTIGQAVTWASQGIEPTKVPSELILSEPYVMGSHAVCAGAWTSGPKDVALGEYSWGYNRMTTIQGLFGAGDTVGGSAHKFSSGSYTEGRLAAKAAVAFVQDHPDPPTVSETAIAKFRSTVYAPMERYEAKKGNVTTGTVSPDYLFPDQGLNRLEKIMDEYAGGVSANYTTNEHLLTRALEHLRRLRVDLGSMAAKDLHQLQRVWELDHRLWTAEAVVRHTLFRKETRWPGYYYRADYPHVDDQNWHCFVNSVYEPASGEWKIFTRPYRALF</sequence>
<evidence type="ECO:0000313" key="2">
    <source>
        <dbReference type="EMBL" id="EQD69999.1"/>
    </source>
</evidence>
<feature type="domain" description="Fumarate reductase/succinate dehydrogenase flavoprotein-like C-terminal" evidence="1">
    <location>
        <begin position="186"/>
        <end position="300"/>
    </location>
</feature>
<dbReference type="InterPro" id="IPR015939">
    <property type="entry name" value="Fum_Rdtase/Succ_DH_flav-like_C"/>
</dbReference>
<dbReference type="Pfam" id="PF02910">
    <property type="entry name" value="Succ_DH_flav_C"/>
    <property type="match status" value="1"/>
</dbReference>
<dbReference type="GO" id="GO:0050660">
    <property type="term" value="F:flavin adenine dinucleotide binding"/>
    <property type="evidence" value="ECO:0007669"/>
    <property type="project" value="TreeGrafter"/>
</dbReference>
<reference evidence="2" key="1">
    <citation type="submission" date="2013-08" db="EMBL/GenBank/DDBJ databases">
        <authorList>
            <person name="Mendez C."/>
            <person name="Richter M."/>
            <person name="Ferrer M."/>
            <person name="Sanchez J."/>
        </authorList>
    </citation>
    <scope>NUCLEOTIDE SEQUENCE</scope>
</reference>
<dbReference type="GO" id="GO:0009055">
    <property type="term" value="F:electron transfer activity"/>
    <property type="evidence" value="ECO:0007669"/>
    <property type="project" value="TreeGrafter"/>
</dbReference>
<dbReference type="InterPro" id="IPR036188">
    <property type="entry name" value="FAD/NAD-bd_sf"/>
</dbReference>
<dbReference type="GO" id="GO:0005886">
    <property type="term" value="C:plasma membrane"/>
    <property type="evidence" value="ECO:0007669"/>
    <property type="project" value="TreeGrafter"/>
</dbReference>
<dbReference type="SUPFAM" id="SSF56425">
    <property type="entry name" value="Succinate dehydrogenase/fumarate reductase flavoprotein, catalytic domain"/>
    <property type="match status" value="1"/>
</dbReference>
<dbReference type="PANTHER" id="PTHR11632:SF51">
    <property type="entry name" value="SUCCINATE DEHYDROGENASE [UBIQUINONE] FLAVOPROTEIN SUBUNIT, MITOCHONDRIAL"/>
    <property type="match status" value="1"/>
</dbReference>